<protein>
    <submittedName>
        <fullName evidence="1">Uncharacterized protein</fullName>
    </submittedName>
</protein>
<dbReference type="KEGG" id="clup:CLUP02_06821"/>
<evidence type="ECO:0000313" key="2">
    <source>
        <dbReference type="Proteomes" id="UP000830671"/>
    </source>
</evidence>
<sequence>MVTSLSMVWLTTSQNGLEVSSLLRSRDCCLPSGPVSLRQHW</sequence>
<organism evidence="1 2">
    <name type="scientific">Colletotrichum lupini</name>
    <dbReference type="NCBI Taxonomy" id="145971"/>
    <lineage>
        <taxon>Eukaryota</taxon>
        <taxon>Fungi</taxon>
        <taxon>Dikarya</taxon>
        <taxon>Ascomycota</taxon>
        <taxon>Pezizomycotina</taxon>
        <taxon>Sordariomycetes</taxon>
        <taxon>Hypocreomycetidae</taxon>
        <taxon>Glomerellales</taxon>
        <taxon>Glomerellaceae</taxon>
        <taxon>Colletotrichum</taxon>
        <taxon>Colletotrichum acutatum species complex</taxon>
    </lineage>
</organism>
<dbReference type="GeneID" id="73340828"/>
<gene>
    <name evidence="1" type="ORF">CLUP02_06821</name>
</gene>
<keyword evidence="2" id="KW-1185">Reference proteome</keyword>
<evidence type="ECO:0000313" key="1">
    <source>
        <dbReference type="EMBL" id="UQC81335.1"/>
    </source>
</evidence>
<dbReference type="Proteomes" id="UP000830671">
    <property type="component" value="Chromosome 3"/>
</dbReference>
<dbReference type="RefSeq" id="XP_049142961.1">
    <property type="nucleotide sequence ID" value="XM_049285818.1"/>
</dbReference>
<dbReference type="EMBL" id="CP019475">
    <property type="protein sequence ID" value="UQC81335.1"/>
    <property type="molecule type" value="Genomic_DNA"/>
</dbReference>
<proteinExistence type="predicted"/>
<name>A0A9Q8WG37_9PEZI</name>
<accession>A0A9Q8WG37</accession>
<dbReference type="AlphaFoldDB" id="A0A9Q8WG37"/>
<reference evidence="1" key="1">
    <citation type="journal article" date="2021" name="Mol. Plant Microbe Interact.">
        <title>Complete Genome Sequence of the Plant-Pathogenic Fungus Colletotrichum lupini.</title>
        <authorList>
            <person name="Baroncelli R."/>
            <person name="Pensec F."/>
            <person name="Da Lio D."/>
            <person name="Boufleur T."/>
            <person name="Vicente I."/>
            <person name="Sarrocco S."/>
            <person name="Picot A."/>
            <person name="Baraldi E."/>
            <person name="Sukno S."/>
            <person name="Thon M."/>
            <person name="Le Floch G."/>
        </authorList>
    </citation>
    <scope>NUCLEOTIDE SEQUENCE</scope>
    <source>
        <strain evidence="1">IMI 504893</strain>
    </source>
</reference>